<dbReference type="AlphaFoldDB" id="A0A2W7P9Q5"/>
<reference evidence="2 3" key="1">
    <citation type="submission" date="2018-06" db="EMBL/GenBank/DDBJ databases">
        <title>Genomic Encyclopedia of Type Strains, Phase IV (KMG-IV): sequencing the most valuable type-strain genomes for metagenomic binning, comparative biology and taxonomic classification.</title>
        <authorList>
            <person name="Goeker M."/>
        </authorList>
    </citation>
    <scope>NUCLEOTIDE SEQUENCE [LARGE SCALE GENOMIC DNA]</scope>
    <source>
        <strain evidence="2 3">DSM 5</strain>
    </source>
</reference>
<dbReference type="GO" id="GO:0004534">
    <property type="term" value="F:5'-3' RNA exonuclease activity"/>
    <property type="evidence" value="ECO:0007669"/>
    <property type="project" value="TreeGrafter"/>
</dbReference>
<dbReference type="Proteomes" id="UP000248646">
    <property type="component" value="Unassembled WGS sequence"/>
</dbReference>
<organism evidence="2 3">
    <name type="scientific">Psychrobacillus insolitus</name>
    <dbReference type="NCBI Taxonomy" id="1461"/>
    <lineage>
        <taxon>Bacteria</taxon>
        <taxon>Bacillati</taxon>
        <taxon>Bacillota</taxon>
        <taxon>Bacilli</taxon>
        <taxon>Bacillales</taxon>
        <taxon>Bacillaceae</taxon>
        <taxon>Psychrobacillus</taxon>
    </lineage>
</organism>
<comment type="caution">
    <text evidence="2">The sequence shown here is derived from an EMBL/GenBank/DDBJ whole genome shotgun (WGS) entry which is preliminary data.</text>
</comment>
<dbReference type="SUPFAM" id="SSF89550">
    <property type="entry name" value="PHP domain-like"/>
    <property type="match status" value="1"/>
</dbReference>
<keyword evidence="3" id="KW-1185">Reference proteome</keyword>
<dbReference type="Gene3D" id="1.10.150.650">
    <property type="match status" value="1"/>
</dbReference>
<proteinExistence type="predicted"/>
<dbReference type="InterPro" id="IPR003141">
    <property type="entry name" value="Pol/His_phosphatase_N"/>
</dbReference>
<sequence>MKADLHVHSRYSDGSDFAEVVMKKASEHGVTHISFVDHDTVKGLPEVMKLGEEYGIKVIPGIEISAYDFKRDRKVHVLGYNYQPEAVHIQKLCKPLLERRQKHSLWQIEQIKDAGYALNMEAIKETAMPSETIYKQHIMQHLTEAVYTSSEYKQLYKSLFKGEGVAAGDVEYIDAFDAVQAILGDGGIAVVAHPGQLNSYDLIPELVEIGLNGIERNHFDHTSEDFLRIEALAEKYDLIMTGGTDYHGLYGAAIEVGDIVCPSFVKM</sequence>
<dbReference type="CDD" id="cd07438">
    <property type="entry name" value="PHP_HisPPase_AMP"/>
    <property type="match status" value="1"/>
</dbReference>
<evidence type="ECO:0000313" key="2">
    <source>
        <dbReference type="EMBL" id="PZX03021.1"/>
    </source>
</evidence>
<dbReference type="PANTHER" id="PTHR42924">
    <property type="entry name" value="EXONUCLEASE"/>
    <property type="match status" value="1"/>
</dbReference>
<dbReference type="GO" id="GO:0035312">
    <property type="term" value="F:5'-3' DNA exonuclease activity"/>
    <property type="evidence" value="ECO:0007669"/>
    <property type="project" value="TreeGrafter"/>
</dbReference>
<evidence type="ECO:0000259" key="1">
    <source>
        <dbReference type="SMART" id="SM00481"/>
    </source>
</evidence>
<dbReference type="InterPro" id="IPR052018">
    <property type="entry name" value="PHP_domain"/>
</dbReference>
<evidence type="ECO:0000313" key="3">
    <source>
        <dbReference type="Proteomes" id="UP000248646"/>
    </source>
</evidence>
<dbReference type="OrthoDB" id="9804333at2"/>
<dbReference type="RefSeq" id="WP_111440628.1">
    <property type="nucleotide sequence ID" value="NZ_QKZI01000008.1"/>
</dbReference>
<dbReference type="InterPro" id="IPR016195">
    <property type="entry name" value="Pol/histidinol_Pase-like"/>
</dbReference>
<name>A0A2W7P9Q5_9BACI</name>
<dbReference type="Gene3D" id="3.20.20.140">
    <property type="entry name" value="Metal-dependent hydrolases"/>
    <property type="match status" value="1"/>
</dbReference>
<gene>
    <name evidence="2" type="ORF">C7437_108118</name>
</gene>
<dbReference type="PANTHER" id="PTHR42924:SF3">
    <property type="entry name" value="POLYMERASE_HISTIDINOL PHOSPHATASE N-TERMINAL DOMAIN-CONTAINING PROTEIN"/>
    <property type="match status" value="1"/>
</dbReference>
<dbReference type="SMART" id="SM00481">
    <property type="entry name" value="POLIIIAc"/>
    <property type="match status" value="1"/>
</dbReference>
<feature type="domain" description="Polymerase/histidinol phosphatase N-terminal" evidence="1">
    <location>
        <begin position="3"/>
        <end position="68"/>
    </location>
</feature>
<dbReference type="InterPro" id="IPR004013">
    <property type="entry name" value="PHP_dom"/>
</dbReference>
<accession>A0A2W7P9Q5</accession>
<dbReference type="EMBL" id="QKZI01000008">
    <property type="protein sequence ID" value="PZX03021.1"/>
    <property type="molecule type" value="Genomic_DNA"/>
</dbReference>
<dbReference type="Pfam" id="PF02811">
    <property type="entry name" value="PHP"/>
    <property type="match status" value="1"/>
</dbReference>
<protein>
    <recommendedName>
        <fullName evidence="1">Polymerase/histidinol phosphatase N-terminal domain-containing protein</fullName>
    </recommendedName>
</protein>